<reference evidence="1" key="1">
    <citation type="submission" date="2022-06" db="EMBL/GenBank/DDBJ databases">
        <title>Lactococcus from bovine mastitis in China.</title>
        <authorList>
            <person name="Lin Y."/>
            <person name="Han B."/>
        </authorList>
    </citation>
    <scope>NUCLEOTIDE SEQUENCE</scope>
    <source>
        <strain evidence="1">Hebei-B-39</strain>
    </source>
</reference>
<proteinExistence type="predicted"/>
<dbReference type="GO" id="GO:0003677">
    <property type="term" value="F:DNA binding"/>
    <property type="evidence" value="ECO:0007669"/>
    <property type="project" value="InterPro"/>
</dbReference>
<dbReference type="RefSeq" id="WP_004259899.1">
    <property type="nucleotide sequence ID" value="NZ_CP180647.1"/>
</dbReference>
<protein>
    <submittedName>
        <fullName evidence="1">XRE family transcriptional regulator</fullName>
    </submittedName>
</protein>
<dbReference type="Proteomes" id="UP001153203">
    <property type="component" value="Unassembled WGS sequence"/>
</dbReference>
<name>A0A9X4SET7_9LACT</name>
<evidence type="ECO:0000313" key="2">
    <source>
        <dbReference type="Proteomes" id="UP001153203"/>
    </source>
</evidence>
<comment type="caution">
    <text evidence="1">The sequence shown here is derived from an EMBL/GenBank/DDBJ whole genome shotgun (WGS) entry which is preliminary data.</text>
</comment>
<dbReference type="GeneID" id="61073473"/>
<evidence type="ECO:0000313" key="1">
    <source>
        <dbReference type="EMBL" id="MDG6192423.1"/>
    </source>
</evidence>
<organism evidence="1 2">
    <name type="scientific">Lactococcus formosensis</name>
    <dbReference type="NCBI Taxonomy" id="1281486"/>
    <lineage>
        <taxon>Bacteria</taxon>
        <taxon>Bacillati</taxon>
        <taxon>Bacillota</taxon>
        <taxon>Bacilli</taxon>
        <taxon>Lactobacillales</taxon>
        <taxon>Streptococcaceae</taxon>
        <taxon>Lactococcus</taxon>
    </lineage>
</organism>
<dbReference type="EMBL" id="JAMWGI010000001">
    <property type="protein sequence ID" value="MDG6192423.1"/>
    <property type="molecule type" value="Genomic_DNA"/>
</dbReference>
<dbReference type="AlphaFoldDB" id="A0A9X4SET7"/>
<dbReference type="InterPro" id="IPR010982">
    <property type="entry name" value="Lambda_DNA-bd_dom_sf"/>
</dbReference>
<sequence>MIDTTQNMDAYRLKIKQYLSDKGWTQQALVRLTGYPKQDVSAILLGKQKGTPYANIFITAVCEAYKIN</sequence>
<dbReference type="SUPFAM" id="SSF47413">
    <property type="entry name" value="lambda repressor-like DNA-binding domains"/>
    <property type="match status" value="1"/>
</dbReference>
<accession>A0A9X4SET7</accession>
<gene>
    <name evidence="1" type="ORF">NF708_00185</name>
</gene>